<dbReference type="Pfam" id="PF13649">
    <property type="entry name" value="Methyltransf_25"/>
    <property type="match status" value="1"/>
</dbReference>
<dbReference type="EMBL" id="JALPRK010000019">
    <property type="protein sequence ID" value="MCK8489025.1"/>
    <property type="molecule type" value="Genomic_DNA"/>
</dbReference>
<feature type="domain" description="Methyltransferase" evidence="1">
    <location>
        <begin position="82"/>
        <end position="176"/>
    </location>
</feature>
<evidence type="ECO:0000259" key="1">
    <source>
        <dbReference type="Pfam" id="PF13649"/>
    </source>
</evidence>
<proteinExistence type="predicted"/>
<dbReference type="RefSeq" id="WP_248553073.1">
    <property type="nucleotide sequence ID" value="NZ_JALPRK010000019.1"/>
</dbReference>
<dbReference type="SUPFAM" id="SSF53335">
    <property type="entry name" value="S-adenosyl-L-methionine-dependent methyltransferases"/>
    <property type="match status" value="1"/>
</dbReference>
<dbReference type="InterPro" id="IPR041698">
    <property type="entry name" value="Methyltransf_25"/>
</dbReference>
<protein>
    <submittedName>
        <fullName evidence="2">Methyltransferase domain-containing protein</fullName>
    </submittedName>
</protein>
<keyword evidence="3" id="KW-1185">Reference proteome</keyword>
<dbReference type="CDD" id="cd02440">
    <property type="entry name" value="AdoMet_MTases"/>
    <property type="match status" value="1"/>
</dbReference>
<evidence type="ECO:0000313" key="2">
    <source>
        <dbReference type="EMBL" id="MCK8489025.1"/>
    </source>
</evidence>
<gene>
    <name evidence="2" type="ORF">M0651_17780</name>
</gene>
<dbReference type="Proteomes" id="UP001139534">
    <property type="component" value="Unassembled WGS sequence"/>
</dbReference>
<keyword evidence="2" id="KW-0489">Methyltransferase</keyword>
<dbReference type="Gene3D" id="3.40.50.150">
    <property type="entry name" value="Vaccinia Virus protein VP39"/>
    <property type="match status" value="1"/>
</dbReference>
<dbReference type="GO" id="GO:0008168">
    <property type="term" value="F:methyltransferase activity"/>
    <property type="evidence" value="ECO:0007669"/>
    <property type="project" value="UniProtKB-KW"/>
</dbReference>
<comment type="caution">
    <text evidence="2">The sequence shown here is derived from an EMBL/GenBank/DDBJ whole genome shotgun (WGS) entry which is preliminary data.</text>
</comment>
<dbReference type="GO" id="GO:0032259">
    <property type="term" value="P:methylation"/>
    <property type="evidence" value="ECO:0007669"/>
    <property type="project" value="UniProtKB-KW"/>
</dbReference>
<sequence>MEQDLKILNEIKRLYSNHGNIIEYFKKNSSSQANSTSQIMISYDFQAGSYIQHYRDNKELRDSFSAKLADVLNDLGSFDSLLEAGVGEAVTLGNTVSRLNFRPQNIYGFDLSWSRIKYAQQFLREFGISNASLFTGDLFCSPLRDNSVDVVYTVHSIEPNGGREREGLTELYRVARKYLVLVEPAYEFADEPSKQRMLAHGYITNLYETALQLGYEIIEHRQFEVSLNPLNPTGLIIIRKEASEESDPKTDEKSPICCPITKASIQRIKAAFYSPESMLAYPILDGIPCLLPQNAIVATHFMDFEQEEGE</sequence>
<accession>A0A9X1XZY1</accession>
<evidence type="ECO:0000313" key="3">
    <source>
        <dbReference type="Proteomes" id="UP001139534"/>
    </source>
</evidence>
<dbReference type="InterPro" id="IPR029063">
    <property type="entry name" value="SAM-dependent_MTases_sf"/>
</dbReference>
<reference evidence="2" key="1">
    <citation type="submission" date="2022-04" db="EMBL/GenBank/DDBJ databases">
        <authorList>
            <person name="Seo M.-J."/>
        </authorList>
    </citation>
    <scope>NUCLEOTIDE SEQUENCE</scope>
    <source>
        <strain evidence="2">MBLB2552</strain>
    </source>
</reference>
<dbReference type="AlphaFoldDB" id="A0A9X1XZY1"/>
<dbReference type="SUPFAM" id="SSF158997">
    <property type="entry name" value="Trm112p-like"/>
    <property type="match status" value="1"/>
</dbReference>
<dbReference type="Gene3D" id="2.20.25.10">
    <property type="match status" value="1"/>
</dbReference>
<name>A0A9X1XZY1_9BACL</name>
<keyword evidence="2" id="KW-0808">Transferase</keyword>
<organism evidence="2 3">
    <name type="scientific">Paenibacillus mellifer</name>
    <dbReference type="NCBI Taxonomy" id="2937794"/>
    <lineage>
        <taxon>Bacteria</taxon>
        <taxon>Bacillati</taxon>
        <taxon>Bacillota</taxon>
        <taxon>Bacilli</taxon>
        <taxon>Bacillales</taxon>
        <taxon>Paenibacillaceae</taxon>
        <taxon>Paenibacillus</taxon>
    </lineage>
</organism>